<dbReference type="RefSeq" id="WP_265280968.1">
    <property type="nucleotide sequence ID" value="NZ_QZCW01000001.1"/>
</dbReference>
<dbReference type="NCBIfam" id="TIGR03177">
    <property type="entry name" value="pilus_cpaB"/>
    <property type="match status" value="1"/>
</dbReference>
<dbReference type="Gene3D" id="3.90.1210.10">
    <property type="entry name" value="Antifreeze-like/N-acetylneuraminic acid synthase C-terminal domain"/>
    <property type="match status" value="1"/>
</dbReference>
<dbReference type="InterPro" id="IPR057736">
    <property type="entry name" value="SAF_PseI/NeuA/NeuB"/>
</dbReference>
<dbReference type="SMART" id="SM00858">
    <property type="entry name" value="SAF"/>
    <property type="match status" value="1"/>
</dbReference>
<dbReference type="CDD" id="cd11615">
    <property type="entry name" value="SAF_NeuB_like"/>
    <property type="match status" value="1"/>
</dbReference>
<name>A0ABT3KPA8_9BURK</name>
<dbReference type="EMBL" id="QZCW01000001">
    <property type="protein sequence ID" value="MCW5320110.1"/>
    <property type="molecule type" value="Genomic_DNA"/>
</dbReference>
<feature type="region of interest" description="Disordered" evidence="1">
    <location>
        <begin position="288"/>
        <end position="324"/>
    </location>
</feature>
<accession>A0ABT3KPA8</accession>
<keyword evidence="4" id="KW-1185">Reference proteome</keyword>
<reference evidence="4" key="1">
    <citation type="submission" date="2023-07" db="EMBL/GenBank/DDBJ databases">
        <title>Verminephrobacter genomes.</title>
        <authorList>
            <person name="Lund M.B."/>
        </authorList>
    </citation>
    <scope>NUCLEOTIDE SEQUENCE [LARGE SCALE GENOMIC DNA]</scope>
    <source>
        <strain evidence="4">AtM5-05</strain>
    </source>
</reference>
<comment type="caution">
    <text evidence="3">The sequence shown here is derived from an EMBL/GenBank/DDBJ whole genome shotgun (WGS) entry which is preliminary data.</text>
</comment>
<evidence type="ECO:0000259" key="2">
    <source>
        <dbReference type="PROSITE" id="PS50844"/>
    </source>
</evidence>
<dbReference type="InterPro" id="IPR006190">
    <property type="entry name" value="SAF_AFP_Neu5Ac"/>
</dbReference>
<dbReference type="SUPFAM" id="SSF51269">
    <property type="entry name" value="AFP III-like domain"/>
    <property type="match status" value="1"/>
</dbReference>
<dbReference type="Pfam" id="PF16976">
    <property type="entry name" value="RcpC"/>
    <property type="match status" value="1"/>
</dbReference>
<proteinExistence type="predicted"/>
<evidence type="ECO:0000313" key="3">
    <source>
        <dbReference type="EMBL" id="MCW5320110.1"/>
    </source>
</evidence>
<feature type="domain" description="AFP-like" evidence="2">
    <location>
        <begin position="56"/>
        <end position="120"/>
    </location>
</feature>
<evidence type="ECO:0000313" key="4">
    <source>
        <dbReference type="Proteomes" id="UP001208935"/>
    </source>
</evidence>
<dbReference type="PROSITE" id="PS50844">
    <property type="entry name" value="AFP_LIKE"/>
    <property type="match status" value="1"/>
</dbReference>
<dbReference type="InterPro" id="IPR031571">
    <property type="entry name" value="RcpC_dom"/>
</dbReference>
<sequence>MKLSLSRITALRPNKTWLLFGVALLIGLLAALGARSYLSNYMAAIEARSKSKTAALLVAKQGLKKGDALSTDTVAVRDVPVDYAHSNAITPEHFDRVEGQSVEHDVREGEILLWSLMQTKKAPSFSARVGIGRRAITVHVDEINSISGLLEPSDAIDLILTLEQGGKKTTFPLLQNVRVMATGQRVVDDPKSGERRQYSTVTLDTTQAQAQSVVIAREAGKITALLRNPQDTQVLAEDSAAMAALLGLAGDVQSLANSAGSTGRTVPVLYGGRRSDFKPEELTLRQAANQGGADEPATRAAPVAPPSGLLAFNPKPDQPPGNPGVLVIAVPPRAAP</sequence>
<dbReference type="Pfam" id="PF08666">
    <property type="entry name" value="SAF"/>
    <property type="match status" value="1"/>
</dbReference>
<dbReference type="InterPro" id="IPR036732">
    <property type="entry name" value="AFP_Neu5c_C_sf"/>
</dbReference>
<gene>
    <name evidence="3" type="primary">cpaB</name>
    <name evidence="3" type="ORF">D5039_02630</name>
</gene>
<protein>
    <submittedName>
        <fullName evidence="3">Flp pilus assembly protein CpaB</fullName>
    </submittedName>
</protein>
<dbReference type="InterPro" id="IPR017592">
    <property type="entry name" value="Pilus_assmbl_Flp-typ_CpaB"/>
</dbReference>
<dbReference type="GeneID" id="77322217"/>
<organism evidence="3 4">
    <name type="scientific">Verminephrobacter aporrectodeae subsp. tuberculatae</name>
    <dbReference type="NCBI Taxonomy" id="1110392"/>
    <lineage>
        <taxon>Bacteria</taxon>
        <taxon>Pseudomonadati</taxon>
        <taxon>Pseudomonadota</taxon>
        <taxon>Betaproteobacteria</taxon>
        <taxon>Burkholderiales</taxon>
        <taxon>Comamonadaceae</taxon>
        <taxon>Verminephrobacter</taxon>
    </lineage>
</organism>
<dbReference type="Proteomes" id="UP001208935">
    <property type="component" value="Unassembled WGS sequence"/>
</dbReference>
<dbReference type="InterPro" id="IPR013974">
    <property type="entry name" value="SAF"/>
</dbReference>
<evidence type="ECO:0000256" key="1">
    <source>
        <dbReference type="SAM" id="MobiDB-lite"/>
    </source>
</evidence>